<dbReference type="SUPFAM" id="SSF51735">
    <property type="entry name" value="NAD(P)-binding Rossmann-fold domains"/>
    <property type="match status" value="1"/>
</dbReference>
<dbReference type="NCBIfam" id="NF009466">
    <property type="entry name" value="PRK12826.1-2"/>
    <property type="match status" value="1"/>
</dbReference>
<dbReference type="GO" id="GO:0004316">
    <property type="term" value="F:3-oxoacyl-[acyl-carrier-protein] reductase (NADPH) activity"/>
    <property type="evidence" value="ECO:0007669"/>
    <property type="project" value="UniProtKB-EC"/>
</dbReference>
<organism evidence="3 4">
    <name type="scientific">Gordonia hydrophobica</name>
    <dbReference type="NCBI Taxonomy" id="40516"/>
    <lineage>
        <taxon>Bacteria</taxon>
        <taxon>Bacillati</taxon>
        <taxon>Actinomycetota</taxon>
        <taxon>Actinomycetes</taxon>
        <taxon>Mycobacteriales</taxon>
        <taxon>Gordoniaceae</taxon>
        <taxon>Gordonia</taxon>
    </lineage>
</organism>
<feature type="domain" description="Ketoreductase" evidence="2">
    <location>
        <begin position="5"/>
        <end position="182"/>
    </location>
</feature>
<dbReference type="Proteomes" id="UP001479933">
    <property type="component" value="Chromosome"/>
</dbReference>
<dbReference type="EC" id="1.1.1.100" evidence="3"/>
<keyword evidence="3" id="KW-0560">Oxidoreductase</keyword>
<dbReference type="InterPro" id="IPR057326">
    <property type="entry name" value="KR_dom"/>
</dbReference>
<proteinExistence type="inferred from homology"/>
<comment type="similarity">
    <text evidence="1">Belongs to the short-chain dehydrogenases/reductases (SDR) family.</text>
</comment>
<evidence type="ECO:0000259" key="2">
    <source>
        <dbReference type="SMART" id="SM00822"/>
    </source>
</evidence>
<dbReference type="PROSITE" id="PS00061">
    <property type="entry name" value="ADH_SHORT"/>
    <property type="match status" value="1"/>
</dbReference>
<dbReference type="PANTHER" id="PTHR42760:SF40">
    <property type="entry name" value="3-OXOACYL-[ACYL-CARRIER-PROTEIN] REDUCTASE, CHLOROPLASTIC"/>
    <property type="match status" value="1"/>
</dbReference>
<accession>A0ABZ2U555</accession>
<dbReference type="EMBL" id="CP136137">
    <property type="protein sequence ID" value="WYY08838.1"/>
    <property type="molecule type" value="Genomic_DNA"/>
</dbReference>
<keyword evidence="4" id="KW-1185">Reference proteome</keyword>
<dbReference type="InterPro" id="IPR020904">
    <property type="entry name" value="Sc_DH/Rdtase_CS"/>
</dbReference>
<dbReference type="PANTHER" id="PTHR42760">
    <property type="entry name" value="SHORT-CHAIN DEHYDROGENASES/REDUCTASES FAMILY MEMBER"/>
    <property type="match status" value="1"/>
</dbReference>
<dbReference type="InterPro" id="IPR036291">
    <property type="entry name" value="NAD(P)-bd_dom_sf"/>
</dbReference>
<evidence type="ECO:0000313" key="3">
    <source>
        <dbReference type="EMBL" id="WYY08838.1"/>
    </source>
</evidence>
<dbReference type="PRINTS" id="PR00081">
    <property type="entry name" value="GDHRDH"/>
</dbReference>
<dbReference type="InterPro" id="IPR002347">
    <property type="entry name" value="SDR_fam"/>
</dbReference>
<protein>
    <submittedName>
        <fullName evidence="3">3-oxoacyl-ACP reductase FabG</fullName>
        <ecNumber evidence="3">1.1.1.100</ecNumber>
    </submittedName>
</protein>
<evidence type="ECO:0000313" key="4">
    <source>
        <dbReference type="Proteomes" id="UP001479933"/>
    </source>
</evidence>
<dbReference type="Gene3D" id="3.40.50.720">
    <property type="entry name" value="NAD(P)-binding Rossmann-like Domain"/>
    <property type="match status" value="1"/>
</dbReference>
<dbReference type="Pfam" id="PF13561">
    <property type="entry name" value="adh_short_C2"/>
    <property type="match status" value="1"/>
</dbReference>
<gene>
    <name evidence="3" type="primary">fabG</name>
    <name evidence="3" type="ORF">RVF87_07220</name>
</gene>
<dbReference type="SMART" id="SM00822">
    <property type="entry name" value="PKS_KR"/>
    <property type="match status" value="1"/>
</dbReference>
<evidence type="ECO:0000256" key="1">
    <source>
        <dbReference type="ARBA" id="ARBA00006484"/>
    </source>
</evidence>
<reference evidence="3 4" key="1">
    <citation type="journal article" date="2023" name="Virus Evol.">
        <title>Computational host range prediction-The good, the bad, and the ugly.</title>
        <authorList>
            <person name="Howell A.A."/>
            <person name="Versoza C.J."/>
            <person name="Pfeifer S.P."/>
        </authorList>
    </citation>
    <scope>NUCLEOTIDE SEQUENCE [LARGE SCALE GENOMIC DNA]</scope>
    <source>
        <strain evidence="3 4">1610/1b</strain>
    </source>
</reference>
<name>A0ABZ2U555_9ACTN</name>
<sequence length="250" mass="26219">MTESRTAIVTGAARGIGAAVAERLLADGLRVALVDSDADLLESTSKRLSGGGRLCAVVADVRDPDAVDQAVAQTAQELGAPTVLVNNAGYTRDNLLHKMSLDDWDSVMDVHLRAAFMMTRAVQTHMVDAGSGRIVNISSIAALGNRGQVNYSAAKAGVQGFTRTLAIELGRFGVNANAIAPGFIETAMTRATAERMRMTFDDMKAHAEQQIPLGRVGQPTDIADVASFLIGPDSSYVSGQVLYVSGGPTV</sequence>
<dbReference type="PRINTS" id="PR00080">
    <property type="entry name" value="SDRFAMILY"/>
</dbReference>
<dbReference type="RefSeq" id="WP_066169708.1">
    <property type="nucleotide sequence ID" value="NZ_CP136137.1"/>
</dbReference>